<evidence type="ECO:0000256" key="1">
    <source>
        <dbReference type="ARBA" id="ARBA00001947"/>
    </source>
</evidence>
<dbReference type="Proteomes" id="UP000824065">
    <property type="component" value="Unassembled WGS sequence"/>
</dbReference>
<evidence type="ECO:0000313" key="10">
    <source>
        <dbReference type="Proteomes" id="UP000824065"/>
    </source>
</evidence>
<name>A0A9D2FH40_9FIRM</name>
<reference evidence="9" key="1">
    <citation type="journal article" date="2021" name="PeerJ">
        <title>Extensive microbial diversity within the chicken gut microbiome revealed by metagenomics and culture.</title>
        <authorList>
            <person name="Gilroy R."/>
            <person name="Ravi A."/>
            <person name="Getino M."/>
            <person name="Pursley I."/>
            <person name="Horton D.L."/>
            <person name="Alikhan N.F."/>
            <person name="Baker D."/>
            <person name="Gharbi K."/>
            <person name="Hall N."/>
            <person name="Watson M."/>
            <person name="Adriaenssens E.M."/>
            <person name="Foster-Nyarko E."/>
            <person name="Jarju S."/>
            <person name="Secka A."/>
            <person name="Antonio M."/>
            <person name="Oren A."/>
            <person name="Chaudhuri R.R."/>
            <person name="La Ragione R."/>
            <person name="Hildebrand F."/>
            <person name="Pallen M.J."/>
        </authorList>
    </citation>
    <scope>NUCLEOTIDE SEQUENCE</scope>
    <source>
        <strain evidence="9">ChiBcec16-3735</strain>
    </source>
</reference>
<evidence type="ECO:0000256" key="5">
    <source>
        <dbReference type="ARBA" id="ARBA00022989"/>
    </source>
</evidence>
<reference evidence="9" key="2">
    <citation type="submission" date="2021-04" db="EMBL/GenBank/DDBJ databases">
        <authorList>
            <person name="Gilroy R."/>
        </authorList>
    </citation>
    <scope>NUCLEOTIDE SEQUENCE</scope>
    <source>
        <strain evidence="9">ChiBcec16-3735</strain>
    </source>
</reference>
<dbReference type="AlphaFoldDB" id="A0A9D2FH40"/>
<keyword evidence="5 7" id="KW-1133">Transmembrane helix</keyword>
<protein>
    <submittedName>
        <fullName evidence="9">Peptidase</fullName>
    </submittedName>
</protein>
<feature type="domain" description="Peptidase M50" evidence="8">
    <location>
        <begin position="123"/>
        <end position="159"/>
    </location>
</feature>
<sequence>MRGRAFPRRVRVGRLVFRDPFYTCALLYILLYFDSSQFLRIGLLAACLHECGHILAFWLLFRRLPVVEVTMTGFCMRLGGAPLTPGRQFWLAAAGPGANALLAVLWYARASARLTVWDGAFLAANILTGAFNLLPVPPLDGARMLGALREVVTKKLHSESK</sequence>
<evidence type="ECO:0000256" key="6">
    <source>
        <dbReference type="ARBA" id="ARBA00023136"/>
    </source>
</evidence>
<dbReference type="EMBL" id="DXBJ01000049">
    <property type="protein sequence ID" value="HIZ58307.1"/>
    <property type="molecule type" value="Genomic_DNA"/>
</dbReference>
<evidence type="ECO:0000256" key="7">
    <source>
        <dbReference type="SAM" id="Phobius"/>
    </source>
</evidence>
<feature type="transmembrane region" description="Helical" evidence="7">
    <location>
        <begin position="12"/>
        <end position="33"/>
    </location>
</feature>
<organism evidence="9 10">
    <name type="scientific">Candidatus Faecalibacterium gallistercoris</name>
    <dbReference type="NCBI Taxonomy" id="2838579"/>
    <lineage>
        <taxon>Bacteria</taxon>
        <taxon>Bacillati</taxon>
        <taxon>Bacillota</taxon>
        <taxon>Clostridia</taxon>
        <taxon>Eubacteriales</taxon>
        <taxon>Oscillospiraceae</taxon>
        <taxon>Faecalibacterium</taxon>
    </lineage>
</organism>
<keyword evidence="4 7" id="KW-0812">Transmembrane</keyword>
<comment type="similarity">
    <text evidence="3">Belongs to the peptidase M50B family.</text>
</comment>
<accession>A0A9D2FH40</accession>
<feature type="transmembrane region" description="Helical" evidence="7">
    <location>
        <begin position="89"/>
        <end position="108"/>
    </location>
</feature>
<dbReference type="InterPro" id="IPR008915">
    <property type="entry name" value="Peptidase_M50"/>
</dbReference>
<dbReference type="GO" id="GO:0016020">
    <property type="term" value="C:membrane"/>
    <property type="evidence" value="ECO:0007669"/>
    <property type="project" value="UniProtKB-SubCell"/>
</dbReference>
<feature type="transmembrane region" description="Helical" evidence="7">
    <location>
        <begin position="39"/>
        <end position="61"/>
    </location>
</feature>
<dbReference type="GO" id="GO:0006508">
    <property type="term" value="P:proteolysis"/>
    <property type="evidence" value="ECO:0007669"/>
    <property type="project" value="InterPro"/>
</dbReference>
<comment type="caution">
    <text evidence="9">The sequence shown here is derived from an EMBL/GenBank/DDBJ whole genome shotgun (WGS) entry which is preliminary data.</text>
</comment>
<proteinExistence type="inferred from homology"/>
<evidence type="ECO:0000313" key="9">
    <source>
        <dbReference type="EMBL" id="HIZ58307.1"/>
    </source>
</evidence>
<gene>
    <name evidence="9" type="ORF">H9725_06975</name>
</gene>
<feature type="transmembrane region" description="Helical" evidence="7">
    <location>
        <begin position="114"/>
        <end position="134"/>
    </location>
</feature>
<evidence type="ECO:0000259" key="8">
    <source>
        <dbReference type="Pfam" id="PF02163"/>
    </source>
</evidence>
<dbReference type="Pfam" id="PF02163">
    <property type="entry name" value="Peptidase_M50"/>
    <property type="match status" value="1"/>
</dbReference>
<comment type="cofactor">
    <cofactor evidence="1">
        <name>Zn(2+)</name>
        <dbReference type="ChEBI" id="CHEBI:29105"/>
    </cofactor>
</comment>
<keyword evidence="6 7" id="KW-0472">Membrane</keyword>
<evidence type="ECO:0000256" key="2">
    <source>
        <dbReference type="ARBA" id="ARBA00004141"/>
    </source>
</evidence>
<evidence type="ECO:0000256" key="4">
    <source>
        <dbReference type="ARBA" id="ARBA00022692"/>
    </source>
</evidence>
<comment type="subcellular location">
    <subcellularLocation>
        <location evidence="2">Membrane</location>
        <topology evidence="2">Multi-pass membrane protein</topology>
    </subcellularLocation>
</comment>
<evidence type="ECO:0000256" key="3">
    <source>
        <dbReference type="ARBA" id="ARBA00007931"/>
    </source>
</evidence>